<proteinExistence type="predicted"/>
<evidence type="ECO:0000256" key="1">
    <source>
        <dbReference type="PROSITE-ProRule" id="PRU00169"/>
    </source>
</evidence>
<reference evidence="3 4" key="1">
    <citation type="submission" date="2015-08" db="EMBL/GenBank/DDBJ databases">
        <title>Whole genome sequence of Flavobacterium akiainvivens IK-1T, from decaying Wikstroemia oahuensis, an endemic Hawaiian shrub.</title>
        <authorList>
            <person name="Wan X."/>
            <person name="Hou S."/>
            <person name="Saito J."/>
            <person name="Donachie S."/>
        </authorList>
    </citation>
    <scope>NUCLEOTIDE SEQUENCE [LARGE SCALE GENOMIC DNA]</scope>
    <source>
        <strain evidence="3 4">IK-1</strain>
    </source>
</reference>
<dbReference type="InterPro" id="IPR001789">
    <property type="entry name" value="Sig_transdc_resp-reg_receiver"/>
</dbReference>
<protein>
    <recommendedName>
        <fullName evidence="2">Response regulatory domain-containing protein</fullName>
    </recommendedName>
</protein>
<dbReference type="SUPFAM" id="SSF52172">
    <property type="entry name" value="CheY-like"/>
    <property type="match status" value="1"/>
</dbReference>
<name>A0A0M9VH05_9FLAO</name>
<evidence type="ECO:0000259" key="2">
    <source>
        <dbReference type="PROSITE" id="PS50110"/>
    </source>
</evidence>
<keyword evidence="4" id="KW-1185">Reference proteome</keyword>
<dbReference type="PATRIC" id="fig|1202724.3.peg.528"/>
<dbReference type="InterPro" id="IPR052893">
    <property type="entry name" value="TCS_response_regulator"/>
</dbReference>
<dbReference type="PANTHER" id="PTHR44520">
    <property type="entry name" value="RESPONSE REGULATOR RCP1-RELATED"/>
    <property type="match status" value="1"/>
</dbReference>
<dbReference type="InterPro" id="IPR011006">
    <property type="entry name" value="CheY-like_superfamily"/>
</dbReference>
<dbReference type="Pfam" id="PF00072">
    <property type="entry name" value="Response_reg"/>
    <property type="match status" value="1"/>
</dbReference>
<comment type="caution">
    <text evidence="3">The sequence shown here is derived from an EMBL/GenBank/DDBJ whole genome shotgun (WGS) entry which is preliminary data.</text>
</comment>
<feature type="modified residue" description="4-aspartylphosphate" evidence="1">
    <location>
        <position position="56"/>
    </location>
</feature>
<organism evidence="3 4">
    <name type="scientific">Flavobacterium akiainvivens</name>
    <dbReference type="NCBI Taxonomy" id="1202724"/>
    <lineage>
        <taxon>Bacteria</taxon>
        <taxon>Pseudomonadati</taxon>
        <taxon>Bacteroidota</taxon>
        <taxon>Flavobacteriia</taxon>
        <taxon>Flavobacteriales</taxon>
        <taxon>Flavobacteriaceae</taxon>
        <taxon>Flavobacterium</taxon>
    </lineage>
</organism>
<gene>
    <name evidence="3" type="ORF">AM493_02575</name>
</gene>
<sequence length="138" mass="15967">MYNIFLVDDDQDDRFIFGEALELSGINANLKTFNGGEDFENYILSNPIKPDIIFLDLNLPRRHGFEILDDLKGTDRFKETTVLLYTTSDDENDVYKAKQRKASGFITKPTDFLKLEKIINQVFHNFYSATEPSGFIRL</sequence>
<dbReference type="OrthoDB" id="7631574at2"/>
<dbReference type="GO" id="GO:0000160">
    <property type="term" value="P:phosphorelay signal transduction system"/>
    <property type="evidence" value="ECO:0007669"/>
    <property type="project" value="InterPro"/>
</dbReference>
<dbReference type="SMART" id="SM00448">
    <property type="entry name" value="REC"/>
    <property type="match status" value="1"/>
</dbReference>
<keyword evidence="1" id="KW-0597">Phosphoprotein</keyword>
<accession>A0A0M9VH05</accession>
<dbReference type="Proteomes" id="UP000037755">
    <property type="component" value="Unassembled WGS sequence"/>
</dbReference>
<dbReference type="PROSITE" id="PS50110">
    <property type="entry name" value="RESPONSE_REGULATORY"/>
    <property type="match status" value="1"/>
</dbReference>
<dbReference type="PANTHER" id="PTHR44520:SF2">
    <property type="entry name" value="RESPONSE REGULATOR RCP1"/>
    <property type="match status" value="1"/>
</dbReference>
<dbReference type="AlphaFoldDB" id="A0A0M9VH05"/>
<dbReference type="STRING" id="1202724.AM493_02575"/>
<dbReference type="Gene3D" id="3.40.50.2300">
    <property type="match status" value="1"/>
</dbReference>
<evidence type="ECO:0000313" key="3">
    <source>
        <dbReference type="EMBL" id="KOS05042.1"/>
    </source>
</evidence>
<feature type="domain" description="Response regulatory" evidence="2">
    <location>
        <begin position="3"/>
        <end position="123"/>
    </location>
</feature>
<dbReference type="EMBL" id="LIYD01000005">
    <property type="protein sequence ID" value="KOS05042.1"/>
    <property type="molecule type" value="Genomic_DNA"/>
</dbReference>
<evidence type="ECO:0000313" key="4">
    <source>
        <dbReference type="Proteomes" id="UP000037755"/>
    </source>
</evidence>